<evidence type="ECO:0000313" key="1">
    <source>
        <dbReference type="EMBL" id="MBJ7266824.1"/>
    </source>
</evidence>
<comment type="caution">
    <text evidence="2">The sequence shown here is derived from an EMBL/GenBank/DDBJ whole genome shotgun (WGS) entry which is preliminary data.</text>
</comment>
<dbReference type="EMBL" id="JAEMOP010000009">
    <property type="protein sequence ID" value="MBJ7316661.1"/>
    <property type="molecule type" value="Genomic_DNA"/>
</dbReference>
<dbReference type="Pfam" id="PF20420">
    <property type="entry name" value="DUF6702"/>
    <property type="match status" value="1"/>
</dbReference>
<dbReference type="AlphaFoldDB" id="A0A8I1GDY8"/>
<accession>A0A8I1GDY8</accession>
<sequence>MIKFVAAIVLTFALIPSVSAHRYFFGLTEISTNKNTDAIEIVHQYTLHDVQQALKKRLGKAFRLEQEDAEKQIRNWVNEEFQLTDSQGEAVKPSWVGFEADYQKIWIYQEVPKRDNLCRWTLSNTLLMNNFSAQVNTINVVDDYGNRSLILTIENTSDTIKCQQDIKE</sequence>
<dbReference type="RefSeq" id="WP_199494398.1">
    <property type="nucleotide sequence ID" value="NZ_CAXAWT010000004.1"/>
</dbReference>
<organism evidence="2 3">
    <name type="scientific">Idiomarina abyssalis</name>
    <dbReference type="NCBI Taxonomy" id="86102"/>
    <lineage>
        <taxon>Bacteria</taxon>
        <taxon>Pseudomonadati</taxon>
        <taxon>Pseudomonadota</taxon>
        <taxon>Gammaproteobacteria</taxon>
        <taxon>Alteromonadales</taxon>
        <taxon>Idiomarinaceae</taxon>
        <taxon>Idiomarina</taxon>
    </lineage>
</organism>
<reference evidence="2 4" key="1">
    <citation type="submission" date="2020-09" db="EMBL/GenBank/DDBJ databases">
        <title>Draft Genomes of Bacterial Isolates from North Pond Shallow Sediments.</title>
        <authorList>
            <person name="Kiel Reese B."/>
            <person name="Mullis M."/>
            <person name="Weisend R.E."/>
        </authorList>
    </citation>
    <scope>NUCLEOTIDE SEQUENCE</scope>
    <source>
        <strain evidence="2">KJE-2</strain>
        <strain evidence="1 4">KJE-3</strain>
    </source>
</reference>
<dbReference type="InterPro" id="IPR046525">
    <property type="entry name" value="DUF6702"/>
</dbReference>
<dbReference type="GeneID" id="78252650"/>
<name>A0A8I1GDY8_9GAMM</name>
<dbReference type="Proteomes" id="UP000655994">
    <property type="component" value="Unassembled WGS sequence"/>
</dbReference>
<evidence type="ECO:0000313" key="3">
    <source>
        <dbReference type="Proteomes" id="UP000621390"/>
    </source>
</evidence>
<evidence type="ECO:0000313" key="4">
    <source>
        <dbReference type="Proteomes" id="UP000655994"/>
    </source>
</evidence>
<dbReference type="Proteomes" id="UP000621390">
    <property type="component" value="Unassembled WGS sequence"/>
</dbReference>
<gene>
    <name evidence="1" type="ORF">JHC10_07675</name>
    <name evidence="2" type="ORF">JHC11_11760</name>
</gene>
<evidence type="ECO:0008006" key="5">
    <source>
        <dbReference type="Google" id="ProtNLM"/>
    </source>
</evidence>
<keyword evidence="4" id="KW-1185">Reference proteome</keyword>
<dbReference type="EMBL" id="JAEMOS010000021">
    <property type="protein sequence ID" value="MBJ7266824.1"/>
    <property type="molecule type" value="Genomic_DNA"/>
</dbReference>
<evidence type="ECO:0000313" key="2">
    <source>
        <dbReference type="EMBL" id="MBJ7316661.1"/>
    </source>
</evidence>
<protein>
    <recommendedName>
        <fullName evidence="5">Orphan protein</fullName>
    </recommendedName>
</protein>
<proteinExistence type="predicted"/>